<dbReference type="Gene3D" id="1.10.10.10">
    <property type="entry name" value="Winged helix-like DNA-binding domain superfamily/Winged helix DNA-binding domain"/>
    <property type="match status" value="1"/>
</dbReference>
<accession>A0A1Y4L414</accession>
<evidence type="ECO:0000313" key="7">
    <source>
        <dbReference type="Proteomes" id="UP000195897"/>
    </source>
</evidence>
<feature type="domain" description="HTH lysR-type" evidence="5">
    <location>
        <begin position="1"/>
        <end position="58"/>
    </location>
</feature>
<dbReference type="Proteomes" id="UP000195897">
    <property type="component" value="Unassembled WGS sequence"/>
</dbReference>
<dbReference type="Gene3D" id="3.40.190.10">
    <property type="entry name" value="Periplasmic binding protein-like II"/>
    <property type="match status" value="2"/>
</dbReference>
<dbReference type="InterPro" id="IPR005119">
    <property type="entry name" value="LysR_subst-bd"/>
</dbReference>
<dbReference type="FunFam" id="1.10.10.10:FF:000001">
    <property type="entry name" value="LysR family transcriptional regulator"/>
    <property type="match status" value="1"/>
</dbReference>
<dbReference type="InterPro" id="IPR036390">
    <property type="entry name" value="WH_DNA-bd_sf"/>
</dbReference>
<dbReference type="GO" id="GO:0032993">
    <property type="term" value="C:protein-DNA complex"/>
    <property type="evidence" value="ECO:0007669"/>
    <property type="project" value="TreeGrafter"/>
</dbReference>
<dbReference type="PROSITE" id="PS50931">
    <property type="entry name" value="HTH_LYSR"/>
    <property type="match status" value="1"/>
</dbReference>
<dbReference type="RefSeq" id="WP_087374283.1">
    <property type="nucleotide sequence ID" value="NZ_NFKK01000020.1"/>
</dbReference>
<sequence>MELRQLRYFAAVCETLHYGKAAQKLHMAEQPLSFQIKKLEEELGYKLFERTTRSVSITPAGQALLSKVTDAFRSLEQGVEQGRRIAEGKNARIKIVYNSMTINMVIPHIIQQFKLKYPDIDILLTEKNSPQLENAVMNEQADIGIIALYWDDFDGLCHKIIFEEDSVAAIPKSWDISKRRIHSLAELKDLPFIAYSQEARKKSFDAFNAVCHLTGFSPKIVQEAESDIAALGLVAAGLGIALVPDGYRDIFSSAVSYHVLKKPRVPLKVALIWKENHLSETARNLIAIANDCKFDA</sequence>
<comment type="similarity">
    <text evidence="1">Belongs to the LysR transcriptional regulatory family.</text>
</comment>
<dbReference type="PRINTS" id="PR00039">
    <property type="entry name" value="HTHLYSR"/>
</dbReference>
<evidence type="ECO:0000259" key="5">
    <source>
        <dbReference type="PROSITE" id="PS50931"/>
    </source>
</evidence>
<comment type="caution">
    <text evidence="6">The sequence shown here is derived from an EMBL/GenBank/DDBJ whole genome shotgun (WGS) entry which is preliminary data.</text>
</comment>
<dbReference type="AlphaFoldDB" id="A0A1Y4L414"/>
<dbReference type="SUPFAM" id="SSF46785">
    <property type="entry name" value="Winged helix' DNA-binding domain"/>
    <property type="match status" value="1"/>
</dbReference>
<organism evidence="6 7">
    <name type="scientific">Butyricicoccus pullicaecorum</name>
    <dbReference type="NCBI Taxonomy" id="501571"/>
    <lineage>
        <taxon>Bacteria</taxon>
        <taxon>Bacillati</taxon>
        <taxon>Bacillota</taxon>
        <taxon>Clostridia</taxon>
        <taxon>Eubacteriales</taxon>
        <taxon>Butyricicoccaceae</taxon>
        <taxon>Butyricicoccus</taxon>
    </lineage>
</organism>
<dbReference type="Pfam" id="PF03466">
    <property type="entry name" value="LysR_substrate"/>
    <property type="match status" value="1"/>
</dbReference>
<dbReference type="SUPFAM" id="SSF53850">
    <property type="entry name" value="Periplasmic binding protein-like II"/>
    <property type="match status" value="1"/>
</dbReference>
<evidence type="ECO:0000256" key="2">
    <source>
        <dbReference type="ARBA" id="ARBA00023015"/>
    </source>
</evidence>
<evidence type="ECO:0000256" key="1">
    <source>
        <dbReference type="ARBA" id="ARBA00009437"/>
    </source>
</evidence>
<keyword evidence="4" id="KW-0804">Transcription</keyword>
<dbReference type="EMBL" id="NFKK01000020">
    <property type="protein sequence ID" value="OUP51535.1"/>
    <property type="molecule type" value="Genomic_DNA"/>
</dbReference>
<dbReference type="GO" id="GO:0003700">
    <property type="term" value="F:DNA-binding transcription factor activity"/>
    <property type="evidence" value="ECO:0007669"/>
    <property type="project" value="InterPro"/>
</dbReference>
<keyword evidence="3" id="KW-0238">DNA-binding</keyword>
<evidence type="ECO:0000313" key="6">
    <source>
        <dbReference type="EMBL" id="OUP51535.1"/>
    </source>
</evidence>
<dbReference type="Pfam" id="PF00126">
    <property type="entry name" value="HTH_1"/>
    <property type="match status" value="1"/>
</dbReference>
<evidence type="ECO:0000256" key="4">
    <source>
        <dbReference type="ARBA" id="ARBA00023163"/>
    </source>
</evidence>
<reference evidence="7" key="1">
    <citation type="submission" date="2017-04" db="EMBL/GenBank/DDBJ databases">
        <title>Function of individual gut microbiota members based on whole genome sequencing of pure cultures obtained from chicken caecum.</title>
        <authorList>
            <person name="Medvecky M."/>
            <person name="Cejkova D."/>
            <person name="Polansky O."/>
            <person name="Karasova D."/>
            <person name="Kubasova T."/>
            <person name="Cizek A."/>
            <person name="Rychlik I."/>
        </authorList>
    </citation>
    <scope>NUCLEOTIDE SEQUENCE [LARGE SCALE GENOMIC DNA]</scope>
    <source>
        <strain evidence="7">An180</strain>
    </source>
</reference>
<dbReference type="InterPro" id="IPR000847">
    <property type="entry name" value="LysR_HTH_N"/>
</dbReference>
<dbReference type="PANTHER" id="PTHR30346:SF0">
    <property type="entry name" value="HCA OPERON TRANSCRIPTIONAL ACTIVATOR HCAR"/>
    <property type="match status" value="1"/>
</dbReference>
<proteinExistence type="inferred from homology"/>
<dbReference type="PANTHER" id="PTHR30346">
    <property type="entry name" value="TRANSCRIPTIONAL DUAL REGULATOR HCAR-RELATED"/>
    <property type="match status" value="1"/>
</dbReference>
<name>A0A1Y4L414_9FIRM</name>
<protein>
    <recommendedName>
        <fullName evidence="5">HTH lysR-type domain-containing protein</fullName>
    </recommendedName>
</protein>
<keyword evidence="2" id="KW-0805">Transcription regulation</keyword>
<gene>
    <name evidence="6" type="ORF">B5F17_12465</name>
</gene>
<evidence type="ECO:0000256" key="3">
    <source>
        <dbReference type="ARBA" id="ARBA00023125"/>
    </source>
</evidence>
<dbReference type="InterPro" id="IPR036388">
    <property type="entry name" value="WH-like_DNA-bd_sf"/>
</dbReference>
<dbReference type="GO" id="GO:0003677">
    <property type="term" value="F:DNA binding"/>
    <property type="evidence" value="ECO:0007669"/>
    <property type="project" value="UniProtKB-KW"/>
</dbReference>